<accession>A0A316DR23</accession>
<evidence type="ECO:0000313" key="2">
    <source>
        <dbReference type="EMBL" id="PWK20707.1"/>
    </source>
</evidence>
<dbReference type="AlphaFoldDB" id="A0A316DR23"/>
<comment type="caution">
    <text evidence="2">The sequence shown here is derived from an EMBL/GenBank/DDBJ whole genome shotgun (WGS) entry which is preliminary data.</text>
</comment>
<dbReference type="RefSeq" id="WP_109680969.1">
    <property type="nucleotide sequence ID" value="NZ_QGGP01000001.1"/>
</dbReference>
<dbReference type="EMBL" id="QGGP01000001">
    <property type="protein sequence ID" value="PWK20707.1"/>
    <property type="molecule type" value="Genomic_DNA"/>
</dbReference>
<feature type="signal peptide" evidence="1">
    <location>
        <begin position="1"/>
        <end position="21"/>
    </location>
</feature>
<organism evidence="2 3">
    <name type="scientific">Xanthomarina spongicola</name>
    <dbReference type="NCBI Taxonomy" id="570520"/>
    <lineage>
        <taxon>Bacteria</taxon>
        <taxon>Pseudomonadati</taxon>
        <taxon>Bacteroidota</taxon>
        <taxon>Flavobacteriia</taxon>
        <taxon>Flavobacteriales</taxon>
        <taxon>Flavobacteriaceae</taxon>
        <taxon>Xanthomarina</taxon>
    </lineage>
</organism>
<dbReference type="PROSITE" id="PS51257">
    <property type="entry name" value="PROKAR_LIPOPROTEIN"/>
    <property type="match status" value="1"/>
</dbReference>
<dbReference type="OrthoDB" id="599464at2"/>
<gene>
    <name evidence="2" type="ORF">LX78_00410</name>
</gene>
<name>A0A316DR23_9FLAO</name>
<keyword evidence="1" id="KW-0732">Signal</keyword>
<dbReference type="Proteomes" id="UP000245430">
    <property type="component" value="Unassembled WGS sequence"/>
</dbReference>
<protein>
    <submittedName>
        <fullName evidence="2">Uncharacterized protein</fullName>
    </submittedName>
</protein>
<feature type="chain" id="PRO_5016347304" evidence="1">
    <location>
        <begin position="22"/>
        <end position="392"/>
    </location>
</feature>
<keyword evidence="3" id="KW-1185">Reference proteome</keyword>
<evidence type="ECO:0000313" key="3">
    <source>
        <dbReference type="Proteomes" id="UP000245430"/>
    </source>
</evidence>
<reference evidence="2 3" key="1">
    <citation type="submission" date="2018-05" db="EMBL/GenBank/DDBJ databases">
        <title>Genomic Encyclopedia of Archaeal and Bacterial Type Strains, Phase II (KMG-II): from individual species to whole genera.</title>
        <authorList>
            <person name="Goeker M."/>
        </authorList>
    </citation>
    <scope>NUCLEOTIDE SEQUENCE [LARGE SCALE GENOMIC DNA]</scope>
    <source>
        <strain evidence="2 3">DSM 22637</strain>
    </source>
</reference>
<evidence type="ECO:0000256" key="1">
    <source>
        <dbReference type="SAM" id="SignalP"/>
    </source>
</evidence>
<proteinExistence type="predicted"/>
<sequence length="392" mass="42245">MKKIGLLFAVLAMIFASCTNESLNENTESLNQTENSFRLVNEVTIINFDGFAAGEIISEVTPNGCSGTISIMAVNPDFPGINAAMIFDSSNPTGNDFDLGTPNEMFGGPGISSDGPQPSNDVPLGNVLIISEDMDSSDPDDSAINGSRYEFDFSGYGNGMVTLHSFDMLDLEPVGADGLPTVVTLYDGLNNILLEHVLPYGEDNVKQLVDLESTAGVVRMVLEMNNSGAIDNIRLTCHQEIQIGGCETMFAKGGDEATCFIGNGFNRWGWTNGPLTSGIYTMDIYAGASHCNTDNREPAGTVTLEYNSVTGEAVVTYLVDAGYVLTETHLYLGNGPYPLKRRGRNWVETVAPGQYPYKHGNLDHVSEDTYMVSDLSGDIYMIAHGVICEVLD</sequence>